<dbReference type="Proteomes" id="UP001595978">
    <property type="component" value="Unassembled WGS sequence"/>
</dbReference>
<accession>A0ABW0RB27</accession>
<keyword evidence="3" id="KW-1185">Reference proteome</keyword>
<proteinExistence type="predicted"/>
<gene>
    <name evidence="2" type="ORF">ACFPOH_07560</name>
</gene>
<reference evidence="3" key="1">
    <citation type="journal article" date="2019" name="Int. J. Syst. Evol. Microbiol.">
        <title>The Global Catalogue of Microorganisms (GCM) 10K type strain sequencing project: providing services to taxonomists for standard genome sequencing and annotation.</title>
        <authorList>
            <consortium name="The Broad Institute Genomics Platform"/>
            <consortium name="The Broad Institute Genome Sequencing Center for Infectious Disease"/>
            <person name="Wu L."/>
            <person name="Ma J."/>
        </authorList>
    </citation>
    <scope>NUCLEOTIDE SEQUENCE [LARGE SCALE GENOMIC DNA]</scope>
    <source>
        <strain evidence="3">CCUG 56331</strain>
    </source>
</reference>
<dbReference type="RefSeq" id="WP_390309319.1">
    <property type="nucleotide sequence ID" value="NZ_JBHSNQ010000065.1"/>
</dbReference>
<sequence>MKLPKAVVGIINVALHNAATPIFVIFLRILFPPLNILLQLQYIQVIGKILKIYKIIYHGHLLKNTKVGMIMIKIKVCQYGYSVNELIKYDVCEAPLNIERPMLNYEERRIDLSEIFLPYSVLKNYNYLDLCKLLVVFVLSTTRC</sequence>
<feature type="transmembrane region" description="Helical" evidence="1">
    <location>
        <begin position="6"/>
        <end position="31"/>
    </location>
</feature>
<comment type="caution">
    <text evidence="2">The sequence shown here is derived from an EMBL/GenBank/DDBJ whole genome shotgun (WGS) entry which is preliminary data.</text>
</comment>
<evidence type="ECO:0000313" key="2">
    <source>
        <dbReference type="EMBL" id="MFC5541618.1"/>
    </source>
</evidence>
<organism evidence="2 3">
    <name type="scientific">Ureibacillus suwonensis</name>
    <dbReference type="NCBI Taxonomy" id="313007"/>
    <lineage>
        <taxon>Bacteria</taxon>
        <taxon>Bacillati</taxon>
        <taxon>Bacillota</taxon>
        <taxon>Bacilli</taxon>
        <taxon>Bacillales</taxon>
        <taxon>Caryophanaceae</taxon>
        <taxon>Ureibacillus</taxon>
    </lineage>
</organism>
<name>A0ABW0RB27_9BACL</name>
<protein>
    <submittedName>
        <fullName evidence="2">Uncharacterized protein</fullName>
    </submittedName>
</protein>
<keyword evidence="1" id="KW-0472">Membrane</keyword>
<keyword evidence="1" id="KW-0812">Transmembrane</keyword>
<dbReference type="EMBL" id="JBHSNQ010000065">
    <property type="protein sequence ID" value="MFC5541618.1"/>
    <property type="molecule type" value="Genomic_DNA"/>
</dbReference>
<evidence type="ECO:0000313" key="3">
    <source>
        <dbReference type="Proteomes" id="UP001595978"/>
    </source>
</evidence>
<keyword evidence="1" id="KW-1133">Transmembrane helix</keyword>
<evidence type="ECO:0000256" key="1">
    <source>
        <dbReference type="SAM" id="Phobius"/>
    </source>
</evidence>